<evidence type="ECO:0000259" key="7">
    <source>
        <dbReference type="PROSITE" id="PS50174"/>
    </source>
</evidence>
<sequence length="672" mass="73050">MRGFGFIKFFTLQHAQDFMKRWASSFSVGHSRIRVAYSNKSVNHRDSQRRNCPSCGMMNDAHHESCHLFMSGKQGGGPMESRGSRGYMQRLDQPTERSRYQQQQFSAALSQMGQQAQYPYHHASSAMPALNIGARDIGQVPNTILIVRDLPSMVIESSLWNAMSSLGPLRRVMLAKDRQSKISWGFCFAEYDNLEESTKALEKANSGSFLIQAKPVEVNYAHYGSFIPAYAPTQWTIPFGGEDKLAIYWDEQAYLSVYTDFSAQTAATQRKTSASGDLSSVLPKPKETDELEAFYASMGDVLSSGSTKDSASSIFSIPTAAVPVSNSTTVAPTRSPPPVPIVQELPTIPTTAKADEAQLAGLAAAQAAEQLAKSEEKKRKAGHLSVGMGGGKKVSIQLQKWSTRQVELKKGEEQSAETSQQSTQPETVPALPNAPPTQDSQDQLSTSYEPDELLDLSLVACLLCQRRFKIEQDLRKHVALSDLHKKNLEDPEAIQNALRKSRGGDATDSSAASNAPKSSLSKSDEEPRYRDRAAERRQIYGQPNYPLPPIPQGRSEAGYGGPGGARSGYGHGHAQEVTIIPEQPTKDGIKDDNIGNRLLKSMGWKEGQGLGKDGEGIKAPIEASSYGQGVGIGAGLLRKADGASQTRGPLGNYAETAKDLARRRYEQSGGGQ</sequence>
<evidence type="ECO:0000259" key="6">
    <source>
        <dbReference type="PROSITE" id="PS50102"/>
    </source>
</evidence>
<keyword evidence="9" id="KW-1185">Reference proteome</keyword>
<proteinExistence type="predicted"/>
<dbReference type="Pfam" id="PF00076">
    <property type="entry name" value="RRM_1"/>
    <property type="match status" value="1"/>
</dbReference>
<keyword evidence="3" id="KW-0539">Nucleus</keyword>
<dbReference type="SMART" id="SM00360">
    <property type="entry name" value="RRM"/>
    <property type="match status" value="1"/>
</dbReference>
<keyword evidence="2 4" id="KW-0694">RNA-binding</keyword>
<dbReference type="InterPro" id="IPR012677">
    <property type="entry name" value="Nucleotide-bd_a/b_plait_sf"/>
</dbReference>
<dbReference type="Pfam" id="PF01585">
    <property type="entry name" value="G-patch"/>
    <property type="match status" value="1"/>
</dbReference>
<dbReference type="EMBL" id="JAABOA010000363">
    <property type="protein sequence ID" value="KAF9584651.1"/>
    <property type="molecule type" value="Genomic_DNA"/>
</dbReference>
<evidence type="ECO:0000256" key="3">
    <source>
        <dbReference type="ARBA" id="ARBA00023242"/>
    </source>
</evidence>
<evidence type="ECO:0000313" key="8">
    <source>
        <dbReference type="EMBL" id="KAF9584651.1"/>
    </source>
</evidence>
<evidence type="ECO:0000256" key="4">
    <source>
        <dbReference type="PROSITE-ProRule" id="PRU00176"/>
    </source>
</evidence>
<dbReference type="PANTHER" id="PTHR13948:SF3">
    <property type="entry name" value="FI21118P1"/>
    <property type="match status" value="1"/>
</dbReference>
<feature type="region of interest" description="Disordered" evidence="5">
    <location>
        <begin position="500"/>
        <end position="571"/>
    </location>
</feature>
<reference evidence="8" key="1">
    <citation type="journal article" date="2020" name="Fungal Divers.">
        <title>Resolving the Mortierellaceae phylogeny through synthesis of multi-gene phylogenetics and phylogenomics.</title>
        <authorList>
            <person name="Vandepol N."/>
            <person name="Liber J."/>
            <person name="Desiro A."/>
            <person name="Na H."/>
            <person name="Kennedy M."/>
            <person name="Barry K."/>
            <person name="Grigoriev I.V."/>
            <person name="Miller A.N."/>
            <person name="O'Donnell K."/>
            <person name="Stajich J.E."/>
            <person name="Bonito G."/>
        </authorList>
    </citation>
    <scope>NUCLEOTIDE SEQUENCE</scope>
    <source>
        <strain evidence="8">KOD1015</strain>
    </source>
</reference>
<gene>
    <name evidence="8" type="ORF">BGW38_005717</name>
</gene>
<dbReference type="Gene3D" id="3.30.70.330">
    <property type="match status" value="1"/>
</dbReference>
<evidence type="ECO:0000256" key="2">
    <source>
        <dbReference type="ARBA" id="ARBA00022884"/>
    </source>
</evidence>
<dbReference type="GO" id="GO:0003723">
    <property type="term" value="F:RNA binding"/>
    <property type="evidence" value="ECO:0007669"/>
    <property type="project" value="UniProtKB-UniRule"/>
</dbReference>
<protein>
    <recommendedName>
        <fullName evidence="10">G-patch domain-containing protein</fullName>
    </recommendedName>
</protein>
<dbReference type="OrthoDB" id="4822at2759"/>
<dbReference type="InterPro" id="IPR000467">
    <property type="entry name" value="G_patch_dom"/>
</dbReference>
<dbReference type="GO" id="GO:0005634">
    <property type="term" value="C:nucleus"/>
    <property type="evidence" value="ECO:0007669"/>
    <property type="project" value="UniProtKB-SubCell"/>
</dbReference>
<dbReference type="PROSITE" id="PS50102">
    <property type="entry name" value="RRM"/>
    <property type="match status" value="1"/>
</dbReference>
<dbReference type="AlphaFoldDB" id="A0A9P6KH16"/>
<feature type="compositionally biased region" description="Basic and acidic residues" evidence="5">
    <location>
        <begin position="522"/>
        <end position="538"/>
    </location>
</feature>
<organism evidence="8 9">
    <name type="scientific">Lunasporangiospora selenospora</name>
    <dbReference type="NCBI Taxonomy" id="979761"/>
    <lineage>
        <taxon>Eukaryota</taxon>
        <taxon>Fungi</taxon>
        <taxon>Fungi incertae sedis</taxon>
        <taxon>Mucoromycota</taxon>
        <taxon>Mortierellomycotina</taxon>
        <taxon>Mortierellomycetes</taxon>
        <taxon>Mortierellales</taxon>
        <taxon>Mortierellaceae</taxon>
        <taxon>Lunasporangiospora</taxon>
    </lineage>
</organism>
<dbReference type="SUPFAM" id="SSF54928">
    <property type="entry name" value="RNA-binding domain, RBD"/>
    <property type="match status" value="1"/>
</dbReference>
<evidence type="ECO:0000256" key="5">
    <source>
        <dbReference type="SAM" id="MobiDB-lite"/>
    </source>
</evidence>
<dbReference type="SMART" id="SM00443">
    <property type="entry name" value="G_patch"/>
    <property type="match status" value="1"/>
</dbReference>
<feature type="compositionally biased region" description="Gly residues" evidence="5">
    <location>
        <begin position="558"/>
        <end position="571"/>
    </location>
</feature>
<evidence type="ECO:0008006" key="10">
    <source>
        <dbReference type="Google" id="ProtNLM"/>
    </source>
</evidence>
<evidence type="ECO:0000313" key="9">
    <source>
        <dbReference type="Proteomes" id="UP000780801"/>
    </source>
</evidence>
<feature type="compositionally biased region" description="Basic and acidic residues" evidence="5">
    <location>
        <begin position="656"/>
        <end position="666"/>
    </location>
</feature>
<feature type="compositionally biased region" description="Polar residues" evidence="5">
    <location>
        <begin position="507"/>
        <end position="521"/>
    </location>
</feature>
<feature type="domain" description="RRM" evidence="6">
    <location>
        <begin position="143"/>
        <end position="223"/>
    </location>
</feature>
<feature type="compositionally biased region" description="Low complexity" evidence="5">
    <location>
        <begin position="416"/>
        <end position="427"/>
    </location>
</feature>
<feature type="domain" description="G-patch" evidence="7">
    <location>
        <begin position="591"/>
        <end position="637"/>
    </location>
</feature>
<feature type="region of interest" description="Disordered" evidence="5">
    <location>
        <begin position="405"/>
        <end position="446"/>
    </location>
</feature>
<accession>A0A9P6KH16</accession>
<comment type="caution">
    <text evidence="8">The sequence shown here is derived from an EMBL/GenBank/DDBJ whole genome shotgun (WGS) entry which is preliminary data.</text>
</comment>
<evidence type="ECO:0000256" key="1">
    <source>
        <dbReference type="ARBA" id="ARBA00004123"/>
    </source>
</evidence>
<dbReference type="InterPro" id="IPR035979">
    <property type="entry name" value="RBD_domain_sf"/>
</dbReference>
<feature type="compositionally biased region" description="Polar residues" evidence="5">
    <location>
        <begin position="436"/>
        <end position="446"/>
    </location>
</feature>
<comment type="subcellular location">
    <subcellularLocation>
        <location evidence="1">Nucleus</location>
    </subcellularLocation>
</comment>
<dbReference type="GO" id="GO:0000398">
    <property type="term" value="P:mRNA splicing, via spliceosome"/>
    <property type="evidence" value="ECO:0007669"/>
    <property type="project" value="TreeGrafter"/>
</dbReference>
<dbReference type="Proteomes" id="UP000780801">
    <property type="component" value="Unassembled WGS sequence"/>
</dbReference>
<dbReference type="PANTHER" id="PTHR13948">
    <property type="entry name" value="RNA-BINDING PROTEIN"/>
    <property type="match status" value="1"/>
</dbReference>
<name>A0A9P6KH16_9FUNG</name>
<dbReference type="InterPro" id="IPR000504">
    <property type="entry name" value="RRM_dom"/>
</dbReference>
<feature type="region of interest" description="Disordered" evidence="5">
    <location>
        <begin position="642"/>
        <end position="672"/>
    </location>
</feature>
<dbReference type="PROSITE" id="PS50174">
    <property type="entry name" value="G_PATCH"/>
    <property type="match status" value="1"/>
</dbReference>